<dbReference type="NCBIfam" id="TIGR01972">
    <property type="entry name" value="NDH_I_M"/>
    <property type="match status" value="1"/>
</dbReference>
<keyword evidence="7" id="KW-0830">Ubiquinone</keyword>
<feature type="transmembrane region" description="Helical" evidence="7">
    <location>
        <begin position="105"/>
        <end position="123"/>
    </location>
</feature>
<evidence type="ECO:0000256" key="1">
    <source>
        <dbReference type="ARBA" id="ARBA00003257"/>
    </source>
</evidence>
<dbReference type="EMBL" id="MT442064">
    <property type="protein sequence ID" value="QMQ98459.1"/>
    <property type="molecule type" value="Genomic_DNA"/>
</dbReference>
<dbReference type="GO" id="GO:0008137">
    <property type="term" value="F:NADH dehydrogenase (ubiquinone) activity"/>
    <property type="evidence" value="ECO:0007669"/>
    <property type="project" value="UniProtKB-UniRule"/>
</dbReference>
<organism evidence="9">
    <name type="scientific">Metschnikowia sp. UWOPS 03-167b3</name>
    <dbReference type="NCBI Taxonomy" id="2654412"/>
    <lineage>
        <taxon>Eukaryota</taxon>
        <taxon>Fungi</taxon>
        <taxon>Dikarya</taxon>
        <taxon>Ascomycota</taxon>
        <taxon>Saccharomycotina</taxon>
        <taxon>Pichiomycetes</taxon>
        <taxon>Metschnikowiaceae</taxon>
        <taxon>Metschnikowia</taxon>
    </lineage>
</organism>
<dbReference type="PANTHER" id="PTHR43507:SF1">
    <property type="entry name" value="NADH-UBIQUINONE OXIDOREDUCTASE CHAIN 4"/>
    <property type="match status" value="1"/>
</dbReference>
<comment type="similarity">
    <text evidence="3 7">Belongs to the complex I subunit 4 family.</text>
</comment>
<feature type="transmembrane region" description="Helical" evidence="7">
    <location>
        <begin position="420"/>
        <end position="444"/>
    </location>
</feature>
<reference evidence="9" key="1">
    <citation type="submission" date="2020-05" db="EMBL/GenBank/DDBJ databases">
        <title>Do Metschnikowia yeast have the strangest mitochondrial genomes of all fungi?</title>
        <authorList>
            <person name="Lee D.K."/>
            <person name="Hsiang T."/>
            <person name="Lachance M.-A."/>
            <person name="Smith D.R."/>
        </authorList>
    </citation>
    <scope>NUCLEOTIDE SEQUENCE</scope>
    <source>
        <strain evidence="9">UWOPS 03-167b3</strain>
    </source>
</reference>
<evidence type="ECO:0000259" key="8">
    <source>
        <dbReference type="Pfam" id="PF00361"/>
    </source>
</evidence>
<dbReference type="Pfam" id="PF00361">
    <property type="entry name" value="Proton_antipo_M"/>
    <property type="match status" value="1"/>
</dbReference>
<dbReference type="InterPro" id="IPR003918">
    <property type="entry name" value="NADH_UbQ_OxRdtase"/>
</dbReference>
<keyword evidence="6 7" id="KW-0472">Membrane</keyword>
<keyword evidence="7" id="KW-0249">Electron transport</keyword>
<dbReference type="AlphaFoldDB" id="A0A7D7JT53"/>
<dbReference type="GO" id="GO:0048039">
    <property type="term" value="F:ubiquinone binding"/>
    <property type="evidence" value="ECO:0007669"/>
    <property type="project" value="TreeGrafter"/>
</dbReference>
<feature type="transmembrane region" description="Helical" evidence="7">
    <location>
        <begin position="208"/>
        <end position="231"/>
    </location>
</feature>
<evidence type="ECO:0000256" key="5">
    <source>
        <dbReference type="ARBA" id="ARBA00022989"/>
    </source>
</evidence>
<dbReference type="GO" id="GO:0003954">
    <property type="term" value="F:NADH dehydrogenase activity"/>
    <property type="evidence" value="ECO:0007669"/>
    <property type="project" value="TreeGrafter"/>
</dbReference>
<dbReference type="InterPro" id="IPR010227">
    <property type="entry name" value="NADH_Q_OxRdtase_chainM/4"/>
</dbReference>
<feature type="transmembrane region" description="Helical" evidence="7">
    <location>
        <begin position="168"/>
        <end position="188"/>
    </location>
</feature>
<dbReference type="PANTHER" id="PTHR43507">
    <property type="entry name" value="NADH-UBIQUINONE OXIDOREDUCTASE CHAIN 4"/>
    <property type="match status" value="1"/>
</dbReference>
<feature type="transmembrane region" description="Helical" evidence="7">
    <location>
        <begin position="81"/>
        <end position="99"/>
    </location>
</feature>
<comment type="function">
    <text evidence="7">Core subunit of the mitochondrial membrane respiratory chain NADH dehydrogenase (Complex I) which catalyzes electron transfer from NADH through the respiratory chain, using ubiquinone as an electron acceptor. Essential for the catalytic activity and assembly of complex I.</text>
</comment>
<proteinExistence type="inferred from homology"/>
<dbReference type="PRINTS" id="PR01437">
    <property type="entry name" value="NUOXDRDTASE4"/>
</dbReference>
<accession>A0A7D7JT53</accession>
<comment type="function">
    <text evidence="1">Core subunit of the mitochondrial membrane respiratory chain NADH dehydrogenase (Complex I) that is believed to belong to the minimal assembly required for catalysis. Complex I functions in the transfer of electrons from NADH to the respiratory chain. The immediate electron acceptor for the enzyme is believed to be ubiquinone.</text>
</comment>
<feature type="transmembrane region" description="Helical" evidence="7">
    <location>
        <begin position="298"/>
        <end position="319"/>
    </location>
</feature>
<evidence type="ECO:0000256" key="3">
    <source>
        <dbReference type="ARBA" id="ARBA00009025"/>
    </source>
</evidence>
<comment type="catalytic activity">
    <reaction evidence="7">
        <text>a ubiquinone + NADH + 5 H(+)(in) = a ubiquinol + NAD(+) + 4 H(+)(out)</text>
        <dbReference type="Rhea" id="RHEA:29091"/>
        <dbReference type="Rhea" id="RHEA-COMP:9565"/>
        <dbReference type="Rhea" id="RHEA-COMP:9566"/>
        <dbReference type="ChEBI" id="CHEBI:15378"/>
        <dbReference type="ChEBI" id="CHEBI:16389"/>
        <dbReference type="ChEBI" id="CHEBI:17976"/>
        <dbReference type="ChEBI" id="CHEBI:57540"/>
        <dbReference type="ChEBI" id="CHEBI:57945"/>
        <dbReference type="EC" id="7.1.1.2"/>
    </reaction>
</comment>
<geneLocation type="mitochondrion" evidence="9"/>
<feature type="domain" description="NADH:quinone oxidoreductase/Mrp antiporter transmembrane" evidence="8">
    <location>
        <begin position="100"/>
        <end position="385"/>
    </location>
</feature>
<gene>
    <name evidence="9" type="primary">nad4</name>
</gene>
<dbReference type="GO" id="GO:0042773">
    <property type="term" value="P:ATP synthesis coupled electron transport"/>
    <property type="evidence" value="ECO:0007669"/>
    <property type="project" value="InterPro"/>
</dbReference>
<keyword evidence="5 7" id="KW-1133">Transmembrane helix</keyword>
<feature type="transmembrane region" description="Helical" evidence="7">
    <location>
        <begin position="268"/>
        <end position="286"/>
    </location>
</feature>
<feature type="transmembrane region" description="Helical" evidence="7">
    <location>
        <begin position="135"/>
        <end position="156"/>
    </location>
</feature>
<dbReference type="GO" id="GO:0031966">
    <property type="term" value="C:mitochondrial membrane"/>
    <property type="evidence" value="ECO:0007669"/>
    <property type="project" value="UniProtKB-SubCell"/>
</dbReference>
<evidence type="ECO:0000256" key="4">
    <source>
        <dbReference type="ARBA" id="ARBA00022692"/>
    </source>
</evidence>
<name>A0A7D7JT53_9ASCO</name>
<keyword evidence="7" id="KW-0679">Respiratory chain</keyword>
<feature type="transmembrane region" description="Helical" evidence="7">
    <location>
        <begin position="369"/>
        <end position="389"/>
    </location>
</feature>
<keyword evidence="7" id="KW-0520">NAD</keyword>
<dbReference type="GO" id="GO:0015990">
    <property type="term" value="P:electron transport coupled proton transport"/>
    <property type="evidence" value="ECO:0007669"/>
    <property type="project" value="TreeGrafter"/>
</dbReference>
<protein>
    <recommendedName>
        <fullName evidence="7">NADH-ubiquinone oxidoreductase chain 4</fullName>
        <ecNumber evidence="7">7.1.1.2</ecNumber>
    </recommendedName>
</protein>
<evidence type="ECO:0000256" key="7">
    <source>
        <dbReference type="RuleBase" id="RU003297"/>
    </source>
</evidence>
<keyword evidence="7 9" id="KW-0496">Mitochondrion</keyword>
<feature type="transmembrane region" description="Helical" evidence="7">
    <location>
        <begin position="237"/>
        <end position="256"/>
    </location>
</feature>
<comment type="subcellular location">
    <subcellularLocation>
        <location evidence="2">Membrane</location>
        <topology evidence="2">Multi-pass membrane protein</topology>
    </subcellularLocation>
    <subcellularLocation>
        <location evidence="7">Mitochondrion membrane</location>
        <topology evidence="7">Multi-pass membrane protein</topology>
    </subcellularLocation>
</comment>
<evidence type="ECO:0000313" key="9">
    <source>
        <dbReference type="EMBL" id="QMQ98459.1"/>
    </source>
</evidence>
<evidence type="ECO:0000256" key="6">
    <source>
        <dbReference type="ARBA" id="ARBA00023136"/>
    </source>
</evidence>
<dbReference type="InterPro" id="IPR001750">
    <property type="entry name" value="ND/Mrp_TM"/>
</dbReference>
<dbReference type="EC" id="7.1.1.2" evidence="7"/>
<evidence type="ECO:0000256" key="2">
    <source>
        <dbReference type="ARBA" id="ARBA00004141"/>
    </source>
</evidence>
<keyword evidence="4 7" id="KW-0812">Transmembrane</keyword>
<keyword evidence="7" id="KW-0813">Transport</keyword>
<sequence length="453" mass="50721">MTFMYFFMSSFTSMSSRLFNQLSKHMILIASGLLAMPTLYDWSEMNVYYTTDGIADVLMLLTAYTMPLSIMSNWNNIRSTLFFELVLNLGIMLLINFMCQDMTSFYIYFEASLAPLFVMMGLYGAANKDKAADYMLIYTLFSSLFMLLAIAIYEVLLDNTDYQATSLLVLSIDLQCITYLAISMGIAVKTPLVPVHTWLPVVHSESPLAGSITLAGVILKLAVYAIIRLILPTLSDAAVLYTPLVYVLCVMTIMYTSIMTTRQTDLKVIMAYSSMSHMGVCMLGILSNSLTGISGSLILSLAHGFVSPGLFIMVGGILYDRYHNRLMYYFQGLLTYMPWLAVYLIMLSFCNTGTPLSLNFIGEMLSMTGAINRAPILGALTAISVTLSASYQMKMTNRLTGGMKTPYMSLTADCTYRESFLMWALIMPTMFFGLFPNSMLNMMWEGTNLMYKM</sequence>